<dbReference type="Pfam" id="PF02353">
    <property type="entry name" value="CMAS"/>
    <property type="match status" value="1"/>
</dbReference>
<dbReference type="CDD" id="cd02440">
    <property type="entry name" value="AdoMet_MTases"/>
    <property type="match status" value="1"/>
</dbReference>
<dbReference type="RefSeq" id="WP_011189391.1">
    <property type="nucleotide sequence ID" value="NC_006138.1"/>
</dbReference>
<feature type="active site" evidence="6">
    <location>
        <position position="391"/>
    </location>
</feature>
<dbReference type="InterPro" id="IPR003333">
    <property type="entry name" value="CMAS"/>
</dbReference>
<evidence type="ECO:0000313" key="8">
    <source>
        <dbReference type="Proteomes" id="UP000000602"/>
    </source>
</evidence>
<keyword evidence="2" id="KW-0489">Methyltransferase</keyword>
<dbReference type="STRING" id="177439.DP2150"/>
<evidence type="ECO:0000256" key="5">
    <source>
        <dbReference type="ARBA" id="ARBA00023098"/>
    </source>
</evidence>
<reference evidence="8" key="1">
    <citation type="journal article" date="2004" name="Environ. Microbiol.">
        <title>The genome of Desulfotalea psychrophila, a sulfate-reducing bacterium from permanently cold Arctic sediments.</title>
        <authorList>
            <person name="Rabus R."/>
            <person name="Ruepp A."/>
            <person name="Frickey T."/>
            <person name="Rattei T."/>
            <person name="Fartmann B."/>
            <person name="Stark M."/>
            <person name="Bauer M."/>
            <person name="Zibat A."/>
            <person name="Lombardot T."/>
            <person name="Becker I."/>
            <person name="Amann J."/>
            <person name="Gellner K."/>
            <person name="Teeling H."/>
            <person name="Leuschner W.D."/>
            <person name="Gloeckner F.-O."/>
            <person name="Lupas A.N."/>
            <person name="Amann R."/>
            <person name="Klenk H.-P."/>
        </authorList>
    </citation>
    <scope>NUCLEOTIDE SEQUENCE [LARGE SCALE GENOMIC DNA]</scope>
    <source>
        <strain evidence="8">DSM 12343 / LSv54</strain>
    </source>
</reference>
<evidence type="ECO:0000313" key="7">
    <source>
        <dbReference type="EMBL" id="CAG36879.1"/>
    </source>
</evidence>
<dbReference type="PIRSF" id="PIRSF003085">
    <property type="entry name" value="CMAS"/>
    <property type="match status" value="1"/>
</dbReference>
<dbReference type="GO" id="GO:0008168">
    <property type="term" value="F:methyltransferase activity"/>
    <property type="evidence" value="ECO:0007669"/>
    <property type="project" value="UniProtKB-KW"/>
</dbReference>
<dbReference type="eggNOG" id="COG2230">
    <property type="taxonomic scope" value="Bacteria"/>
</dbReference>
<gene>
    <name evidence="7" type="ordered locus">DP2150</name>
</gene>
<keyword evidence="3" id="KW-0808">Transferase</keyword>
<name>Q6AL96_DESPS</name>
<evidence type="ECO:0000256" key="4">
    <source>
        <dbReference type="ARBA" id="ARBA00022691"/>
    </source>
</evidence>
<keyword evidence="5" id="KW-0443">Lipid metabolism</keyword>
<dbReference type="HOGENOM" id="CLU_026434_0_2_7"/>
<evidence type="ECO:0000256" key="2">
    <source>
        <dbReference type="ARBA" id="ARBA00022603"/>
    </source>
</evidence>
<dbReference type="InterPro" id="IPR050723">
    <property type="entry name" value="CFA/CMAS"/>
</dbReference>
<organism evidence="7 8">
    <name type="scientific">Desulfotalea psychrophila (strain LSv54 / DSM 12343)</name>
    <dbReference type="NCBI Taxonomy" id="177439"/>
    <lineage>
        <taxon>Bacteria</taxon>
        <taxon>Pseudomonadati</taxon>
        <taxon>Thermodesulfobacteriota</taxon>
        <taxon>Desulfobulbia</taxon>
        <taxon>Desulfobulbales</taxon>
        <taxon>Desulfocapsaceae</taxon>
        <taxon>Desulfotalea</taxon>
    </lineage>
</organism>
<proteinExistence type="inferred from homology"/>
<dbReference type="GO" id="GO:0032259">
    <property type="term" value="P:methylation"/>
    <property type="evidence" value="ECO:0007669"/>
    <property type="project" value="UniProtKB-KW"/>
</dbReference>
<protein>
    <submittedName>
        <fullName evidence="7">Probable cyclopropane-fatty-acyl-phospholipid synthase</fullName>
    </submittedName>
</protein>
<dbReference type="KEGG" id="dps:DP2150"/>
<dbReference type="GO" id="GO:0008610">
    <property type="term" value="P:lipid biosynthetic process"/>
    <property type="evidence" value="ECO:0007669"/>
    <property type="project" value="InterPro"/>
</dbReference>
<dbReference type="SUPFAM" id="SSF53335">
    <property type="entry name" value="S-adenosyl-L-methionine-dependent methyltransferases"/>
    <property type="match status" value="1"/>
</dbReference>
<keyword evidence="8" id="KW-1185">Reference proteome</keyword>
<dbReference type="PANTHER" id="PTHR43667">
    <property type="entry name" value="CYCLOPROPANE-FATTY-ACYL-PHOSPHOLIPID SYNTHASE"/>
    <property type="match status" value="1"/>
</dbReference>
<evidence type="ECO:0000256" key="1">
    <source>
        <dbReference type="ARBA" id="ARBA00010815"/>
    </source>
</evidence>
<dbReference type="Gene3D" id="3.40.50.150">
    <property type="entry name" value="Vaccinia Virus protein VP39"/>
    <property type="match status" value="1"/>
</dbReference>
<accession>Q6AL96</accession>
<dbReference type="AlphaFoldDB" id="Q6AL96"/>
<comment type="similarity">
    <text evidence="1">Belongs to the CFA/CMAS family.</text>
</comment>
<dbReference type="EMBL" id="CR522870">
    <property type="protein sequence ID" value="CAG36879.1"/>
    <property type="molecule type" value="Genomic_DNA"/>
</dbReference>
<sequence>MNSMTNISKSQPTKADRTFATRWSRSLLMKMLSGLQFGQLIIQEGDQQWSFGDGSHPQALLTIHHPIAYQNILFGGSIGAGEAYIDKLWDVDDLTSLVRIMVLNMSLLDRMEKGLAWLLRPVNIVRHFLNANNKSGSKRNIIAHYDLGNDLYGAFLDPSMMYSSAIYPNQNASLEEAQQHKLETICQKLDLQPTDTVIEIGTGWGGFAIYAAGKYGCHVTTTTISDAQHQEAKRRIAATGLNKKITLLQSDYRDLNGQYDKLVSIEMIEAVGNRFLPEFFHKCGALLKPDGKMLIQAITIADQKYKQYVNNVDFIQRYIFPGGCVPSNNRMVQLITDKTDMVIRQIDDFGFDYARTIEEWRHRFHKAYASLHKKGYDETFKRLWDFYLCYCQGGFLERSISVVHVVATRPGNRQP</sequence>
<dbReference type="InterPro" id="IPR029063">
    <property type="entry name" value="SAM-dependent_MTases_sf"/>
</dbReference>
<evidence type="ECO:0000256" key="6">
    <source>
        <dbReference type="PIRSR" id="PIRSR003085-1"/>
    </source>
</evidence>
<evidence type="ECO:0000256" key="3">
    <source>
        <dbReference type="ARBA" id="ARBA00022679"/>
    </source>
</evidence>
<dbReference type="Proteomes" id="UP000000602">
    <property type="component" value="Chromosome"/>
</dbReference>
<keyword evidence="4" id="KW-0949">S-adenosyl-L-methionine</keyword>
<dbReference type="PANTHER" id="PTHR43667:SF2">
    <property type="entry name" value="FATTY ACID C-METHYL TRANSFERASE"/>
    <property type="match status" value="1"/>
</dbReference>